<feature type="transmembrane region" description="Helical" evidence="7">
    <location>
        <begin position="123"/>
        <end position="144"/>
    </location>
</feature>
<dbReference type="SUPFAM" id="SSF161098">
    <property type="entry name" value="MetI-like"/>
    <property type="match status" value="1"/>
</dbReference>
<keyword evidence="6 7" id="KW-0472">Membrane</keyword>
<reference evidence="10 11" key="1">
    <citation type="submission" date="2019-03" db="EMBL/GenBank/DDBJ databases">
        <title>Genomic features of bacteria from cold environments.</title>
        <authorList>
            <person name="Shen L."/>
        </authorList>
    </citation>
    <scope>NUCLEOTIDE SEQUENCE [LARGE SCALE GENOMIC DNA]</scope>
    <source>
        <strain evidence="11">T3246-1</strain>
    </source>
</reference>
<evidence type="ECO:0000313" key="11">
    <source>
        <dbReference type="Proteomes" id="UP000504882"/>
    </source>
</evidence>
<feature type="domain" description="ABC transmembrane type-1" evidence="9">
    <location>
        <begin position="119"/>
        <end position="332"/>
    </location>
</feature>
<evidence type="ECO:0000256" key="5">
    <source>
        <dbReference type="ARBA" id="ARBA00022989"/>
    </source>
</evidence>
<keyword evidence="5 7" id="KW-1133">Transmembrane helix</keyword>
<dbReference type="InterPro" id="IPR051393">
    <property type="entry name" value="ABC_transporter_permease"/>
</dbReference>
<gene>
    <name evidence="10" type="ORF">EXU48_09820</name>
</gene>
<protein>
    <submittedName>
        <fullName evidence="10">Sugar ABC transporter permease</fullName>
    </submittedName>
</protein>
<feature type="transmembrane region" description="Helical" evidence="7">
    <location>
        <begin position="249"/>
        <end position="274"/>
    </location>
</feature>
<proteinExistence type="inferred from homology"/>
<accession>A0ABY2E6Z8</accession>
<comment type="subcellular location">
    <subcellularLocation>
        <location evidence="1 7">Cell membrane</location>
        <topology evidence="1 7">Multi-pass membrane protein</topology>
    </subcellularLocation>
</comment>
<dbReference type="InterPro" id="IPR035906">
    <property type="entry name" value="MetI-like_sf"/>
</dbReference>
<dbReference type="Pfam" id="PF00528">
    <property type="entry name" value="BPD_transp_1"/>
    <property type="match status" value="1"/>
</dbReference>
<feature type="compositionally biased region" description="Low complexity" evidence="8">
    <location>
        <begin position="9"/>
        <end position="24"/>
    </location>
</feature>
<comment type="caution">
    <text evidence="10">The sequence shown here is derived from an EMBL/GenBank/DDBJ whole genome shotgun (WGS) entry which is preliminary data.</text>
</comment>
<dbReference type="CDD" id="cd06261">
    <property type="entry name" value="TM_PBP2"/>
    <property type="match status" value="1"/>
</dbReference>
<feature type="region of interest" description="Disordered" evidence="8">
    <location>
        <begin position="1"/>
        <end position="53"/>
    </location>
</feature>
<evidence type="ECO:0000256" key="8">
    <source>
        <dbReference type="SAM" id="MobiDB-lite"/>
    </source>
</evidence>
<dbReference type="PROSITE" id="PS50928">
    <property type="entry name" value="ABC_TM1"/>
    <property type="match status" value="1"/>
</dbReference>
<dbReference type="RefSeq" id="WP_133107463.1">
    <property type="nucleotide sequence ID" value="NZ_SMNA01000004.1"/>
</dbReference>
<dbReference type="PANTHER" id="PTHR30193">
    <property type="entry name" value="ABC TRANSPORTER PERMEASE PROTEIN"/>
    <property type="match status" value="1"/>
</dbReference>
<feature type="transmembrane region" description="Helical" evidence="7">
    <location>
        <begin position="315"/>
        <end position="336"/>
    </location>
</feature>
<comment type="similarity">
    <text evidence="7">Belongs to the binding-protein-dependent transport system permease family.</text>
</comment>
<evidence type="ECO:0000256" key="2">
    <source>
        <dbReference type="ARBA" id="ARBA00022448"/>
    </source>
</evidence>
<keyword evidence="4 7" id="KW-0812">Transmembrane</keyword>
<feature type="transmembrane region" description="Helical" evidence="7">
    <location>
        <begin position="156"/>
        <end position="174"/>
    </location>
</feature>
<keyword evidence="3" id="KW-1003">Cell membrane</keyword>
<keyword evidence="11" id="KW-1185">Reference proteome</keyword>
<evidence type="ECO:0000256" key="6">
    <source>
        <dbReference type="ARBA" id="ARBA00023136"/>
    </source>
</evidence>
<organism evidence="10 11">
    <name type="scientific">Occultella glacieicola</name>
    <dbReference type="NCBI Taxonomy" id="2518684"/>
    <lineage>
        <taxon>Bacteria</taxon>
        <taxon>Bacillati</taxon>
        <taxon>Actinomycetota</taxon>
        <taxon>Actinomycetes</taxon>
        <taxon>Micrococcales</taxon>
        <taxon>Ruaniaceae</taxon>
        <taxon>Occultella</taxon>
    </lineage>
</organism>
<evidence type="ECO:0000256" key="7">
    <source>
        <dbReference type="RuleBase" id="RU363032"/>
    </source>
</evidence>
<evidence type="ECO:0000256" key="4">
    <source>
        <dbReference type="ARBA" id="ARBA00022692"/>
    </source>
</evidence>
<feature type="transmembrane region" description="Helical" evidence="7">
    <location>
        <begin position="60"/>
        <end position="86"/>
    </location>
</feature>
<feature type="transmembrane region" description="Helical" evidence="7">
    <location>
        <begin position="280"/>
        <end position="303"/>
    </location>
</feature>
<evidence type="ECO:0000256" key="1">
    <source>
        <dbReference type="ARBA" id="ARBA00004651"/>
    </source>
</evidence>
<name>A0ABY2E6Z8_9MICO</name>
<dbReference type="Proteomes" id="UP000504882">
    <property type="component" value="Unassembled WGS sequence"/>
</dbReference>
<evidence type="ECO:0000259" key="9">
    <source>
        <dbReference type="PROSITE" id="PS50928"/>
    </source>
</evidence>
<evidence type="ECO:0000313" key="10">
    <source>
        <dbReference type="EMBL" id="TDE95053.1"/>
    </source>
</evidence>
<dbReference type="InterPro" id="IPR000515">
    <property type="entry name" value="MetI-like"/>
</dbReference>
<sequence>MRSSQTLKAEQAAPGAAGPAEPAGSSVLDGPNGPGRSADTASGRARKARRSPRQRGEARAGYLFLLPWFAGLVGLVLGPMLVSAYLSFTEYDLFNDPVWVGLDNYRTMFTEDPRYLKSLQVTFTYVLASVPLRLVVALGLALLMNRAVRGMSFYRAVLYLPSLLGGSVAIAVLWRQLFGGEGAVNQILALVGIDGPNWIASPDTSLLTIIVLAVWQFGSPMVIFLAGLRQIPQEVLEAARVDGAGAVRRFFSVVLPLLTPLVFFNVIMQTIVAFQAFTPSFIISNGTGGPVDSTLFYTLYLYIKGFSEFQMGYASAMAWVLVAIIAIFTAVNFLGARRWVFYGDES</sequence>
<dbReference type="Gene3D" id="1.10.3720.10">
    <property type="entry name" value="MetI-like"/>
    <property type="match status" value="1"/>
</dbReference>
<dbReference type="PANTHER" id="PTHR30193:SF1">
    <property type="entry name" value="ABC TRANSPORTER PERMEASE PROTEIN YESP-RELATED"/>
    <property type="match status" value="1"/>
</dbReference>
<feature type="transmembrane region" description="Helical" evidence="7">
    <location>
        <begin position="206"/>
        <end position="228"/>
    </location>
</feature>
<evidence type="ECO:0000256" key="3">
    <source>
        <dbReference type="ARBA" id="ARBA00022475"/>
    </source>
</evidence>
<feature type="compositionally biased region" description="Basic residues" evidence="8">
    <location>
        <begin position="44"/>
        <end position="53"/>
    </location>
</feature>
<keyword evidence="2 7" id="KW-0813">Transport</keyword>
<dbReference type="EMBL" id="SMNA01000004">
    <property type="protein sequence ID" value="TDE95053.1"/>
    <property type="molecule type" value="Genomic_DNA"/>
</dbReference>